<protein>
    <submittedName>
        <fullName evidence="1">Uncharacterized protein</fullName>
    </submittedName>
</protein>
<dbReference type="EMBL" id="JAEAOA010000935">
    <property type="protein sequence ID" value="KAK3609870.1"/>
    <property type="molecule type" value="Genomic_DNA"/>
</dbReference>
<sequence>MNRKIETYCSQQCSGDENLMCGGNRSDIVSVYRDNYMHYLNDLIISAILTNVLELQFQNRKYKNKSTKHS</sequence>
<proteinExistence type="predicted"/>
<accession>A0AAE0WDZ2</accession>
<name>A0AAE0WDZ2_9BIVA</name>
<gene>
    <name evidence="1" type="ORF">CHS0354_015062</name>
</gene>
<dbReference type="AlphaFoldDB" id="A0AAE0WDZ2"/>
<reference evidence="1" key="1">
    <citation type="journal article" date="2021" name="Genome Biol. Evol.">
        <title>A High-Quality Reference Genome for a Parasitic Bivalve with Doubly Uniparental Inheritance (Bivalvia: Unionida).</title>
        <authorList>
            <person name="Smith C.H."/>
        </authorList>
    </citation>
    <scope>NUCLEOTIDE SEQUENCE</scope>
    <source>
        <strain evidence="1">CHS0354</strain>
    </source>
</reference>
<reference evidence="1" key="2">
    <citation type="journal article" date="2021" name="Genome Biol. Evol.">
        <title>Developing a high-quality reference genome for a parasitic bivalve with doubly uniparental inheritance (Bivalvia: Unionida).</title>
        <authorList>
            <person name="Smith C.H."/>
        </authorList>
    </citation>
    <scope>NUCLEOTIDE SEQUENCE</scope>
    <source>
        <strain evidence="1">CHS0354</strain>
        <tissue evidence="1">Mantle</tissue>
    </source>
</reference>
<reference evidence="1" key="3">
    <citation type="submission" date="2023-05" db="EMBL/GenBank/DDBJ databases">
        <authorList>
            <person name="Smith C.H."/>
        </authorList>
    </citation>
    <scope>NUCLEOTIDE SEQUENCE</scope>
    <source>
        <strain evidence="1">CHS0354</strain>
        <tissue evidence="1">Mantle</tissue>
    </source>
</reference>
<evidence type="ECO:0000313" key="2">
    <source>
        <dbReference type="Proteomes" id="UP001195483"/>
    </source>
</evidence>
<keyword evidence="2" id="KW-1185">Reference proteome</keyword>
<organism evidence="1 2">
    <name type="scientific">Potamilus streckersoni</name>
    <dbReference type="NCBI Taxonomy" id="2493646"/>
    <lineage>
        <taxon>Eukaryota</taxon>
        <taxon>Metazoa</taxon>
        <taxon>Spiralia</taxon>
        <taxon>Lophotrochozoa</taxon>
        <taxon>Mollusca</taxon>
        <taxon>Bivalvia</taxon>
        <taxon>Autobranchia</taxon>
        <taxon>Heteroconchia</taxon>
        <taxon>Palaeoheterodonta</taxon>
        <taxon>Unionida</taxon>
        <taxon>Unionoidea</taxon>
        <taxon>Unionidae</taxon>
        <taxon>Ambleminae</taxon>
        <taxon>Lampsilini</taxon>
        <taxon>Potamilus</taxon>
    </lineage>
</organism>
<evidence type="ECO:0000313" key="1">
    <source>
        <dbReference type="EMBL" id="KAK3609870.1"/>
    </source>
</evidence>
<dbReference type="Proteomes" id="UP001195483">
    <property type="component" value="Unassembled WGS sequence"/>
</dbReference>
<comment type="caution">
    <text evidence="1">The sequence shown here is derived from an EMBL/GenBank/DDBJ whole genome shotgun (WGS) entry which is preliminary data.</text>
</comment>